<keyword evidence="4 7" id="KW-0863">Zinc-finger</keyword>
<feature type="compositionally biased region" description="Polar residues" evidence="8">
    <location>
        <begin position="31"/>
        <end position="43"/>
    </location>
</feature>
<dbReference type="EMBL" id="MU006110">
    <property type="protein sequence ID" value="KAF2835235.1"/>
    <property type="molecule type" value="Genomic_DNA"/>
</dbReference>
<reference evidence="10" key="1">
    <citation type="journal article" date="2020" name="Stud. Mycol.">
        <title>101 Dothideomycetes genomes: a test case for predicting lifestyles and emergence of pathogens.</title>
        <authorList>
            <person name="Haridas S."/>
            <person name="Albert R."/>
            <person name="Binder M."/>
            <person name="Bloem J."/>
            <person name="Labutti K."/>
            <person name="Salamov A."/>
            <person name="Andreopoulos B."/>
            <person name="Baker S."/>
            <person name="Barry K."/>
            <person name="Bills G."/>
            <person name="Bluhm B."/>
            <person name="Cannon C."/>
            <person name="Castanera R."/>
            <person name="Culley D."/>
            <person name="Daum C."/>
            <person name="Ezra D."/>
            <person name="Gonzalez J."/>
            <person name="Henrissat B."/>
            <person name="Kuo A."/>
            <person name="Liang C."/>
            <person name="Lipzen A."/>
            <person name="Lutzoni F."/>
            <person name="Magnuson J."/>
            <person name="Mondo S."/>
            <person name="Nolan M."/>
            <person name="Ohm R."/>
            <person name="Pangilinan J."/>
            <person name="Park H.-J."/>
            <person name="Ramirez L."/>
            <person name="Alfaro M."/>
            <person name="Sun H."/>
            <person name="Tritt A."/>
            <person name="Yoshinaga Y."/>
            <person name="Zwiers L.-H."/>
            <person name="Turgeon B."/>
            <person name="Goodwin S."/>
            <person name="Spatafora J."/>
            <person name="Crous P."/>
            <person name="Grigoriev I."/>
        </authorList>
    </citation>
    <scope>NUCLEOTIDE SEQUENCE</scope>
    <source>
        <strain evidence="10">CBS 101060</strain>
    </source>
</reference>
<feature type="compositionally biased region" description="Polar residues" evidence="8">
    <location>
        <begin position="318"/>
        <end position="357"/>
    </location>
</feature>
<dbReference type="PROSITE" id="PS50157">
    <property type="entry name" value="ZINC_FINGER_C2H2_2"/>
    <property type="match status" value="2"/>
</dbReference>
<name>A0A9P4S4Z4_9PEZI</name>
<evidence type="ECO:0000256" key="1">
    <source>
        <dbReference type="ARBA" id="ARBA00004123"/>
    </source>
</evidence>
<proteinExistence type="predicted"/>
<gene>
    <name evidence="10" type="ORF">M501DRAFT_457577</name>
</gene>
<dbReference type="OrthoDB" id="427030at2759"/>
<feature type="region of interest" description="Disordered" evidence="8">
    <location>
        <begin position="1"/>
        <end position="99"/>
    </location>
</feature>
<dbReference type="InterPro" id="IPR051059">
    <property type="entry name" value="VerF-like"/>
</dbReference>
<dbReference type="SUPFAM" id="SSF57667">
    <property type="entry name" value="beta-beta-alpha zinc fingers"/>
    <property type="match status" value="1"/>
</dbReference>
<dbReference type="Gene3D" id="3.30.160.60">
    <property type="entry name" value="Classic Zinc Finger"/>
    <property type="match status" value="1"/>
</dbReference>
<keyword evidence="11" id="KW-1185">Reference proteome</keyword>
<dbReference type="GO" id="GO:0000981">
    <property type="term" value="F:DNA-binding transcription factor activity, RNA polymerase II-specific"/>
    <property type="evidence" value="ECO:0007669"/>
    <property type="project" value="InterPro"/>
</dbReference>
<dbReference type="PROSITE" id="PS00028">
    <property type="entry name" value="ZINC_FINGER_C2H2_1"/>
    <property type="match status" value="2"/>
</dbReference>
<evidence type="ECO:0000256" key="7">
    <source>
        <dbReference type="PROSITE-ProRule" id="PRU00042"/>
    </source>
</evidence>
<evidence type="ECO:0000313" key="10">
    <source>
        <dbReference type="EMBL" id="KAF2835235.1"/>
    </source>
</evidence>
<evidence type="ECO:0000313" key="11">
    <source>
        <dbReference type="Proteomes" id="UP000799429"/>
    </source>
</evidence>
<dbReference type="PANTHER" id="PTHR40626">
    <property type="entry name" value="MIP31509P"/>
    <property type="match status" value="1"/>
</dbReference>
<dbReference type="GO" id="GO:0000978">
    <property type="term" value="F:RNA polymerase II cis-regulatory region sequence-specific DNA binding"/>
    <property type="evidence" value="ECO:0007669"/>
    <property type="project" value="InterPro"/>
</dbReference>
<dbReference type="InterPro" id="IPR036236">
    <property type="entry name" value="Znf_C2H2_sf"/>
</dbReference>
<organism evidence="10 11">
    <name type="scientific">Patellaria atrata CBS 101060</name>
    <dbReference type="NCBI Taxonomy" id="1346257"/>
    <lineage>
        <taxon>Eukaryota</taxon>
        <taxon>Fungi</taxon>
        <taxon>Dikarya</taxon>
        <taxon>Ascomycota</taxon>
        <taxon>Pezizomycotina</taxon>
        <taxon>Dothideomycetes</taxon>
        <taxon>Dothideomycetes incertae sedis</taxon>
        <taxon>Patellariales</taxon>
        <taxon>Patellariaceae</taxon>
        <taxon>Patellaria</taxon>
    </lineage>
</organism>
<dbReference type="InterPro" id="IPR013087">
    <property type="entry name" value="Znf_C2H2_type"/>
</dbReference>
<feature type="compositionally biased region" description="Basic and acidic residues" evidence="8">
    <location>
        <begin position="87"/>
        <end position="99"/>
    </location>
</feature>
<feature type="compositionally biased region" description="Low complexity" evidence="8">
    <location>
        <begin position="307"/>
        <end position="317"/>
    </location>
</feature>
<evidence type="ECO:0000256" key="5">
    <source>
        <dbReference type="ARBA" id="ARBA00022833"/>
    </source>
</evidence>
<dbReference type="Proteomes" id="UP000799429">
    <property type="component" value="Unassembled WGS sequence"/>
</dbReference>
<accession>A0A9P4S4Z4</accession>
<evidence type="ECO:0000256" key="2">
    <source>
        <dbReference type="ARBA" id="ARBA00022723"/>
    </source>
</evidence>
<evidence type="ECO:0000256" key="6">
    <source>
        <dbReference type="ARBA" id="ARBA00023242"/>
    </source>
</evidence>
<feature type="compositionally biased region" description="Polar residues" evidence="8">
    <location>
        <begin position="260"/>
        <end position="294"/>
    </location>
</feature>
<dbReference type="CDD" id="cd12148">
    <property type="entry name" value="fungal_TF_MHR"/>
    <property type="match status" value="1"/>
</dbReference>
<evidence type="ECO:0000256" key="3">
    <source>
        <dbReference type="ARBA" id="ARBA00022737"/>
    </source>
</evidence>
<feature type="region of interest" description="Disordered" evidence="8">
    <location>
        <begin position="175"/>
        <end position="360"/>
    </location>
</feature>
<keyword evidence="6" id="KW-0539">Nucleus</keyword>
<dbReference type="GO" id="GO:0006351">
    <property type="term" value="P:DNA-templated transcription"/>
    <property type="evidence" value="ECO:0007669"/>
    <property type="project" value="InterPro"/>
</dbReference>
<sequence length="1096" mass="121473">MTTQVLSMQTGHMADFNKTMDPPPAPGAAQPETQPMNNVTAESPSKDEARGRRRTRDNENGDEDGDGSGDGEDGGPPGSRKRRRSRKGLDKKFHCPHEGCTKSYSRAEHLYRHQLNHNPKQIYYCDFPECNRSFVRQDLCARHKERHTARGSQLLRKDTLMHNVNPIVTASMAARNGYLGKPPGNSPTVQPSDRGYMVQSPASAHPSSATLGSEQSPPMDPSHPLHHPLPMDMRGGTAHFNRSTADESYRGPANPARGFDSSNNHQRAPGFNSLQRRTSYGSAQQNRPAQSPHTGNDGFVRPTLHTQGSVSGGSVQSMNMNSPYTASATPTQPYRTPTNGQYPPQSPAQYSHESQFNPPYATLPPPSSQTMGQVPIKEGDHAYSSSGPGVMGGMHEQQMENNRMGTVTTSGLLDNMNPIQAIPVFGGEGYSRSPFAMADDFAAWLFNDAQFGPGASPMNYPPGGQQNLTGSAQIGLQGPYFAYDPVVSGYFSQPAPPQHPMAVNSILDTSLPEAALSEEKRQRLLELIEVRFNETDHAPVKKQKVELMEGNMNDDSHVLSLHMMQTYISSYWVHFHPQLPILHRPTFSAATCPDLLLIAIMALGASCLEKSHGLQVTSASSELSAFLAWHLRWEIFMDADFRPPAKLWVFQALLLLEIFEKMYSTRPLHERAHIHHATTLTLMRRGSSLIGRSALDSPPSVKDGKGINGSSHSGATTPDEWWNHWVTNEATRRAAFAAFVMDSIHATMFGHSAVMVAHEMRLPLPCDEALWSATSGAEVGRVEQSLHQNGIKPVTFLDGLKKTLQGQTVNTNFFGRMILMAGLLSVSWHMNQRDLQVSSLGVTQALGGRDKWRGSLTRAFDFWKRDFDRSSSTGNERYSNHVYQYNALDDDNVYHSSTVLHHLAHMAMHVDIVDCQIFAGANRLLGRAVTPQDYAGAQKRMKDNWAPTARARDATFYALQFLSHVLVRPSTDAPANGNAFDYSARDDFLLNRPWVLYFATLIVWSYGYALDGPLQQVYVLSNHDEKVKDMQGYLKRVGGVPAPDDLQHVQDRNACLGMLILLRDMFKKTRWELLHEAANLLSKCIEMLTRSSSHVS</sequence>
<keyword evidence="3" id="KW-0677">Repeat</keyword>
<protein>
    <recommendedName>
        <fullName evidence="9">C2H2-type domain-containing protein</fullName>
    </recommendedName>
</protein>
<feature type="domain" description="C2H2-type" evidence="9">
    <location>
        <begin position="93"/>
        <end position="122"/>
    </location>
</feature>
<keyword evidence="5" id="KW-0862">Zinc</keyword>
<dbReference type="PANTHER" id="PTHR40626:SF11">
    <property type="entry name" value="ZINC FINGER PROTEIN YPR022C"/>
    <property type="match status" value="1"/>
</dbReference>
<dbReference type="SMART" id="SM00355">
    <property type="entry name" value="ZnF_C2H2"/>
    <property type="match status" value="2"/>
</dbReference>
<comment type="subcellular location">
    <subcellularLocation>
        <location evidence="1">Nucleus</location>
    </subcellularLocation>
</comment>
<dbReference type="GO" id="GO:0005634">
    <property type="term" value="C:nucleus"/>
    <property type="evidence" value="ECO:0007669"/>
    <property type="project" value="UniProtKB-SubCell"/>
</dbReference>
<dbReference type="GO" id="GO:0000785">
    <property type="term" value="C:chromatin"/>
    <property type="evidence" value="ECO:0007669"/>
    <property type="project" value="TreeGrafter"/>
</dbReference>
<dbReference type="Pfam" id="PF04082">
    <property type="entry name" value="Fungal_trans"/>
    <property type="match status" value="1"/>
</dbReference>
<evidence type="ECO:0000259" key="9">
    <source>
        <dbReference type="PROSITE" id="PS50157"/>
    </source>
</evidence>
<feature type="compositionally biased region" description="Polar residues" evidence="8">
    <location>
        <begin position="200"/>
        <end position="216"/>
    </location>
</feature>
<dbReference type="AlphaFoldDB" id="A0A9P4S4Z4"/>
<evidence type="ECO:0000256" key="8">
    <source>
        <dbReference type="SAM" id="MobiDB-lite"/>
    </source>
</evidence>
<feature type="compositionally biased region" description="Polar residues" evidence="8">
    <location>
        <begin position="1"/>
        <end position="10"/>
    </location>
</feature>
<keyword evidence="2" id="KW-0479">Metal-binding</keyword>
<evidence type="ECO:0000256" key="4">
    <source>
        <dbReference type="ARBA" id="ARBA00022771"/>
    </source>
</evidence>
<dbReference type="InterPro" id="IPR007219">
    <property type="entry name" value="XnlR_reg_dom"/>
</dbReference>
<dbReference type="GO" id="GO:0008270">
    <property type="term" value="F:zinc ion binding"/>
    <property type="evidence" value="ECO:0007669"/>
    <property type="project" value="UniProtKB-KW"/>
</dbReference>
<feature type="domain" description="C2H2-type" evidence="9">
    <location>
        <begin position="123"/>
        <end position="152"/>
    </location>
</feature>
<feature type="compositionally biased region" description="Acidic residues" evidence="8">
    <location>
        <begin position="60"/>
        <end position="73"/>
    </location>
</feature>
<comment type="caution">
    <text evidence="10">The sequence shown here is derived from an EMBL/GenBank/DDBJ whole genome shotgun (WGS) entry which is preliminary data.</text>
</comment>